<dbReference type="AlphaFoldDB" id="A0A6L8MWQ8"/>
<sequence length="64" mass="6918">MGTAPEVGLGQFYRELRRSRLVKQKDVVSGDFTAAQLSRFESGQSMLAADKLIVAVEGINNSSS</sequence>
<dbReference type="PANTHER" id="PTHR37038">
    <property type="entry name" value="TRANSCRIPTIONAL REGULATOR-RELATED"/>
    <property type="match status" value="1"/>
</dbReference>
<dbReference type="OrthoDB" id="2241897at2"/>
<protein>
    <submittedName>
        <fullName evidence="1">Transcriptional regulator</fullName>
    </submittedName>
</protein>
<name>A0A6L8MWQ8_STRSU</name>
<evidence type="ECO:0000313" key="2">
    <source>
        <dbReference type="Proteomes" id="UP000483765"/>
    </source>
</evidence>
<dbReference type="PANTHER" id="PTHR37038:SF12">
    <property type="entry name" value="TRANSCRIPTIONAL REGULATOR"/>
    <property type="match status" value="1"/>
</dbReference>
<dbReference type="EMBL" id="WNXH01000006">
    <property type="protein sequence ID" value="MYN69590.1"/>
    <property type="molecule type" value="Genomic_DNA"/>
</dbReference>
<organism evidence="1 2">
    <name type="scientific">Streptococcus suis</name>
    <dbReference type="NCBI Taxonomy" id="1307"/>
    <lineage>
        <taxon>Bacteria</taxon>
        <taxon>Bacillati</taxon>
        <taxon>Bacillota</taxon>
        <taxon>Bacilli</taxon>
        <taxon>Lactobacillales</taxon>
        <taxon>Streptococcaceae</taxon>
        <taxon>Streptococcus</taxon>
    </lineage>
</organism>
<dbReference type="Proteomes" id="UP000483765">
    <property type="component" value="Unassembled WGS sequence"/>
</dbReference>
<gene>
    <name evidence="1" type="ORF">GLP18_04965</name>
</gene>
<dbReference type="InterPro" id="IPR053163">
    <property type="entry name" value="HTH-type_regulator_Rgg"/>
</dbReference>
<reference evidence="1 2" key="1">
    <citation type="submission" date="2019-11" db="EMBL/GenBank/DDBJ databases">
        <title>Divergent Streptococcus suis from cattle.</title>
        <authorList>
            <person name="Williamson C."/>
        </authorList>
    </citation>
    <scope>NUCLEOTIDE SEQUENCE [LARGE SCALE GENOMIC DNA]</scope>
    <source>
        <strain evidence="1 2">10-36905</strain>
    </source>
</reference>
<accession>A0A6L8MWQ8</accession>
<comment type="caution">
    <text evidence="1">The sequence shown here is derived from an EMBL/GenBank/DDBJ whole genome shotgun (WGS) entry which is preliminary data.</text>
</comment>
<proteinExistence type="predicted"/>
<evidence type="ECO:0000313" key="1">
    <source>
        <dbReference type="EMBL" id="MYN69590.1"/>
    </source>
</evidence>